<keyword evidence="10" id="KW-1185">Reference proteome</keyword>
<dbReference type="OrthoDB" id="5857410at2"/>
<keyword evidence="4 8" id="KW-0732">Signal</keyword>
<reference evidence="9 10" key="1">
    <citation type="submission" date="2019-03" db="EMBL/GenBank/DDBJ databases">
        <title>Genomic Encyclopedia of Type Strains, Phase IV (KMG-IV): sequencing the most valuable type-strain genomes for metagenomic binning, comparative biology and taxonomic classification.</title>
        <authorList>
            <person name="Goeker M."/>
        </authorList>
    </citation>
    <scope>NUCLEOTIDE SEQUENCE [LARGE SCALE GENOMIC DNA]</scope>
    <source>
        <strain evidence="9 10">DSM 26377</strain>
    </source>
</reference>
<dbReference type="InterPro" id="IPR029058">
    <property type="entry name" value="AB_hydrolase_fold"/>
</dbReference>
<protein>
    <submittedName>
        <fullName evidence="9">Polyhydroxybutyrate depolymerase</fullName>
    </submittedName>
</protein>
<dbReference type="EMBL" id="SOBT01000008">
    <property type="protein sequence ID" value="TDU32051.1"/>
    <property type="molecule type" value="Genomic_DNA"/>
</dbReference>
<dbReference type="GO" id="GO:0030600">
    <property type="term" value="F:feruloyl esterase activity"/>
    <property type="evidence" value="ECO:0007669"/>
    <property type="project" value="InterPro"/>
</dbReference>
<comment type="caution">
    <text evidence="9">The sequence shown here is derived from an EMBL/GenBank/DDBJ whole genome shotgun (WGS) entry which is preliminary data.</text>
</comment>
<dbReference type="InterPro" id="IPR010126">
    <property type="entry name" value="Esterase_phb"/>
</dbReference>
<dbReference type="PANTHER" id="PTHR38050">
    <property type="match status" value="1"/>
</dbReference>
<keyword evidence="2" id="KW-0964">Secreted</keyword>
<proteinExistence type="predicted"/>
<keyword evidence="6" id="KW-0119">Carbohydrate metabolism</keyword>
<dbReference type="AlphaFoldDB" id="A0A4S3K870"/>
<evidence type="ECO:0000256" key="2">
    <source>
        <dbReference type="ARBA" id="ARBA00022525"/>
    </source>
</evidence>
<evidence type="ECO:0000256" key="3">
    <source>
        <dbReference type="ARBA" id="ARBA00022651"/>
    </source>
</evidence>
<evidence type="ECO:0000256" key="6">
    <source>
        <dbReference type="ARBA" id="ARBA00023277"/>
    </source>
</evidence>
<dbReference type="Pfam" id="PF10503">
    <property type="entry name" value="Esterase_PHB"/>
    <property type="match status" value="1"/>
</dbReference>
<dbReference type="GO" id="GO:0005576">
    <property type="term" value="C:extracellular region"/>
    <property type="evidence" value="ECO:0007669"/>
    <property type="project" value="UniProtKB-SubCell"/>
</dbReference>
<keyword evidence="5" id="KW-0378">Hydrolase</keyword>
<evidence type="ECO:0000256" key="5">
    <source>
        <dbReference type="ARBA" id="ARBA00022801"/>
    </source>
</evidence>
<dbReference type="InterPro" id="IPR043595">
    <property type="entry name" value="FaeB/C/D"/>
</dbReference>
<evidence type="ECO:0000256" key="7">
    <source>
        <dbReference type="ARBA" id="ARBA00023326"/>
    </source>
</evidence>
<feature type="signal peptide" evidence="8">
    <location>
        <begin position="1"/>
        <end position="35"/>
    </location>
</feature>
<dbReference type="GO" id="GO:0045493">
    <property type="term" value="P:xylan catabolic process"/>
    <property type="evidence" value="ECO:0007669"/>
    <property type="project" value="UniProtKB-KW"/>
</dbReference>
<feature type="chain" id="PRO_5030100216" evidence="8">
    <location>
        <begin position="36"/>
        <end position="314"/>
    </location>
</feature>
<dbReference type="Proteomes" id="UP000295341">
    <property type="component" value="Unassembled WGS sequence"/>
</dbReference>
<name>A0A4S3K870_9GAMM</name>
<evidence type="ECO:0000313" key="9">
    <source>
        <dbReference type="EMBL" id="TDU32051.1"/>
    </source>
</evidence>
<evidence type="ECO:0000256" key="4">
    <source>
        <dbReference type="ARBA" id="ARBA00022729"/>
    </source>
</evidence>
<dbReference type="RefSeq" id="WP_133880586.1">
    <property type="nucleotide sequence ID" value="NZ_MWIN01000004.1"/>
</dbReference>
<sequence>MSIRLRNFRRDSVRPLLGVLALLLAALLVPLPAQAAGSVASGTLKIGGMDRTYRLYVPSGYSTQKPAPLVVAMHGGLGTGEIFASQSGLDAVAEKNGFLALYPDGYKRGWNAGTCCGPPMNEKVDDVGFIKALVGEVGRKYSVDAGRVYGTGFSNGAMLAHRIACEAPDVFVAIAPVSGGLMTGSCASKQPVSALLIGGLLDKNIPWDGGTYDGTYRPSVKELVSSLSSRDGCSDKEKVTSSGPGFECRTREACQGRTEVSWCRLDTVGHQWAGGKTYMRWLLGPNTETFNASEKVWTFFNQHQRADSAARRTP</sequence>
<evidence type="ECO:0000313" key="10">
    <source>
        <dbReference type="Proteomes" id="UP000295341"/>
    </source>
</evidence>
<gene>
    <name evidence="9" type="ORF">DFR24_1439</name>
</gene>
<organism evidence="9 10">
    <name type="scientific">Panacagrimonas perspica</name>
    <dbReference type="NCBI Taxonomy" id="381431"/>
    <lineage>
        <taxon>Bacteria</taxon>
        <taxon>Pseudomonadati</taxon>
        <taxon>Pseudomonadota</taxon>
        <taxon>Gammaproteobacteria</taxon>
        <taxon>Nevskiales</taxon>
        <taxon>Nevskiaceae</taxon>
        <taxon>Panacagrimonas</taxon>
    </lineage>
</organism>
<comment type="subcellular location">
    <subcellularLocation>
        <location evidence="1">Secreted</location>
    </subcellularLocation>
</comment>
<dbReference type="PANTHER" id="PTHR38050:SF2">
    <property type="entry name" value="FERULOYL ESTERASE C-RELATED"/>
    <property type="match status" value="1"/>
</dbReference>
<evidence type="ECO:0000256" key="1">
    <source>
        <dbReference type="ARBA" id="ARBA00004613"/>
    </source>
</evidence>
<dbReference type="Gene3D" id="3.40.50.1820">
    <property type="entry name" value="alpha/beta hydrolase"/>
    <property type="match status" value="1"/>
</dbReference>
<accession>A0A4S3K870</accession>
<evidence type="ECO:0000256" key="8">
    <source>
        <dbReference type="SAM" id="SignalP"/>
    </source>
</evidence>
<keyword evidence="7" id="KW-0624">Polysaccharide degradation</keyword>
<keyword evidence="3" id="KW-0858">Xylan degradation</keyword>
<dbReference type="SUPFAM" id="SSF53474">
    <property type="entry name" value="alpha/beta-Hydrolases"/>
    <property type="match status" value="1"/>
</dbReference>